<keyword evidence="5" id="KW-0697">Rotamase</keyword>
<evidence type="ECO:0000313" key="13">
    <source>
        <dbReference type="EMBL" id="CAD9232441.1"/>
    </source>
</evidence>
<dbReference type="PROSITE" id="PS50102">
    <property type="entry name" value="RRM"/>
    <property type="match status" value="1"/>
</dbReference>
<reference evidence="13" key="1">
    <citation type="submission" date="2021-01" db="EMBL/GenBank/DDBJ databases">
        <authorList>
            <person name="Corre E."/>
            <person name="Pelletier E."/>
            <person name="Niang G."/>
            <person name="Scheremetjew M."/>
            <person name="Finn R."/>
            <person name="Kale V."/>
            <person name="Holt S."/>
            <person name="Cochrane G."/>
            <person name="Meng A."/>
            <person name="Brown T."/>
            <person name="Cohen L."/>
        </authorList>
    </citation>
    <scope>NUCLEOTIDE SEQUENCE</scope>
    <source>
        <strain evidence="13">SAG 36.94</strain>
    </source>
</reference>
<evidence type="ECO:0000256" key="5">
    <source>
        <dbReference type="ARBA" id="ARBA00023110"/>
    </source>
</evidence>
<dbReference type="InterPro" id="IPR035979">
    <property type="entry name" value="RBD_domain_sf"/>
</dbReference>
<dbReference type="EMBL" id="HBGH01008262">
    <property type="protein sequence ID" value="CAD9232440.1"/>
    <property type="molecule type" value="Transcribed_RNA"/>
</dbReference>
<evidence type="ECO:0000313" key="12">
    <source>
        <dbReference type="EMBL" id="CAD9232440.1"/>
    </source>
</evidence>
<dbReference type="GO" id="GO:0003755">
    <property type="term" value="F:peptidyl-prolyl cis-trans isomerase activity"/>
    <property type="evidence" value="ECO:0007669"/>
    <property type="project" value="UniProtKB-KW"/>
</dbReference>
<evidence type="ECO:0000256" key="8">
    <source>
        <dbReference type="PROSITE-ProRule" id="PRU00176"/>
    </source>
</evidence>
<dbReference type="EC" id="5.2.1.8" evidence="3"/>
<organism evidence="13">
    <name type="scientific">Compsopogon caeruleus</name>
    <dbReference type="NCBI Taxonomy" id="31354"/>
    <lineage>
        <taxon>Eukaryota</taxon>
        <taxon>Rhodophyta</taxon>
        <taxon>Compsopogonophyceae</taxon>
        <taxon>Compsopogonales</taxon>
        <taxon>Compsopogonaceae</taxon>
        <taxon>Compsopogon</taxon>
    </lineage>
</organism>
<feature type="region of interest" description="Disordered" evidence="9">
    <location>
        <begin position="93"/>
        <end position="117"/>
    </location>
</feature>
<dbReference type="AlphaFoldDB" id="A0A6T6BV34"/>
<dbReference type="SUPFAM" id="SSF54928">
    <property type="entry name" value="RNA-binding domain, RBD"/>
    <property type="match status" value="1"/>
</dbReference>
<dbReference type="PANTHER" id="PTHR45843">
    <property type="entry name" value="PEPTIDYL-PROLYL CIS-TRANS ISOMERASE-LIKE 4"/>
    <property type="match status" value="1"/>
</dbReference>
<feature type="compositionally biased region" description="Polar residues" evidence="9">
    <location>
        <begin position="278"/>
        <end position="296"/>
    </location>
</feature>
<dbReference type="Pfam" id="PF00160">
    <property type="entry name" value="Pro_isomerase"/>
    <property type="match status" value="1"/>
</dbReference>
<keyword evidence="4 8" id="KW-0694">RNA-binding</keyword>
<comment type="catalytic activity">
    <reaction evidence="1">
        <text>[protein]-peptidylproline (omega=180) = [protein]-peptidylproline (omega=0)</text>
        <dbReference type="Rhea" id="RHEA:16237"/>
        <dbReference type="Rhea" id="RHEA-COMP:10747"/>
        <dbReference type="Rhea" id="RHEA-COMP:10748"/>
        <dbReference type="ChEBI" id="CHEBI:83833"/>
        <dbReference type="ChEBI" id="CHEBI:83834"/>
        <dbReference type="EC" id="5.2.1.8"/>
    </reaction>
</comment>
<dbReference type="InterPro" id="IPR029000">
    <property type="entry name" value="Cyclophilin-like_dom_sf"/>
</dbReference>
<dbReference type="GO" id="GO:0003723">
    <property type="term" value="F:RNA binding"/>
    <property type="evidence" value="ECO:0007669"/>
    <property type="project" value="UniProtKB-UniRule"/>
</dbReference>
<dbReference type="InterPro" id="IPR012677">
    <property type="entry name" value="Nucleotide-bd_a/b_plait_sf"/>
</dbReference>
<feature type="domain" description="RRM" evidence="11">
    <location>
        <begin position="147"/>
        <end position="224"/>
    </location>
</feature>
<dbReference type="InterPro" id="IPR035542">
    <property type="entry name" value="CRIP"/>
</dbReference>
<dbReference type="InterPro" id="IPR000504">
    <property type="entry name" value="RRM_dom"/>
</dbReference>
<dbReference type="CDD" id="cd12235">
    <property type="entry name" value="RRM_PPIL4"/>
    <property type="match status" value="1"/>
</dbReference>
<keyword evidence="6" id="KW-0413">Isomerase</keyword>
<dbReference type="PROSITE" id="PS50072">
    <property type="entry name" value="CSA_PPIASE_2"/>
    <property type="match status" value="1"/>
</dbReference>
<feature type="domain" description="PPIase cyclophilin-type" evidence="10">
    <location>
        <begin position="1"/>
        <end position="74"/>
    </location>
</feature>
<sequence length="296" mass="33915">MVAKRVADRDLHASQFFILTSSEHREYLDSQGHTIFGCIVEGLDVLSKINTVFVENHGRLFRPLKPIFILHTIVLHDPTDDPVGFLQMVPPESPRVPSEVISDEEEDGDEQSEAAQEKIKAREARSRAEVLEMIGDIADADLQPPENVLFICKLNPLTREDDLEMIFSRFGECSVQIIREPETGNSLCYGFIEFDVREACEKAYFKMDNVLIDDRRVRVDFSQSVSKLWNRVRRGQRSKICDEDCPPQIRDNLAYGGTRNRREFVFDSPSLYRKAARSETNARTAVQSSTSKRPRF</sequence>
<evidence type="ECO:0000259" key="10">
    <source>
        <dbReference type="PROSITE" id="PS50072"/>
    </source>
</evidence>
<feature type="region of interest" description="Disordered" evidence="9">
    <location>
        <begin position="277"/>
        <end position="296"/>
    </location>
</feature>
<gene>
    <name evidence="12" type="ORF">CCAE0312_LOCUS4522</name>
    <name evidence="13" type="ORF">CCAE0312_LOCUS4523</name>
</gene>
<dbReference type="SUPFAM" id="SSF50891">
    <property type="entry name" value="Cyclophilin-like"/>
    <property type="match status" value="1"/>
</dbReference>
<evidence type="ECO:0000256" key="1">
    <source>
        <dbReference type="ARBA" id="ARBA00000971"/>
    </source>
</evidence>
<comment type="subcellular location">
    <subcellularLocation>
        <location evidence="2">Nucleus</location>
    </subcellularLocation>
</comment>
<evidence type="ECO:0000256" key="6">
    <source>
        <dbReference type="ARBA" id="ARBA00023235"/>
    </source>
</evidence>
<evidence type="ECO:0000256" key="3">
    <source>
        <dbReference type="ARBA" id="ARBA00013194"/>
    </source>
</evidence>
<feature type="compositionally biased region" description="Acidic residues" evidence="9">
    <location>
        <begin position="101"/>
        <end position="112"/>
    </location>
</feature>
<evidence type="ECO:0000256" key="4">
    <source>
        <dbReference type="ARBA" id="ARBA00022884"/>
    </source>
</evidence>
<dbReference type="Gene3D" id="3.30.70.330">
    <property type="match status" value="1"/>
</dbReference>
<dbReference type="SMART" id="SM00360">
    <property type="entry name" value="RRM"/>
    <property type="match status" value="1"/>
</dbReference>
<dbReference type="Pfam" id="PF00076">
    <property type="entry name" value="RRM_1"/>
    <property type="match status" value="1"/>
</dbReference>
<evidence type="ECO:0000256" key="7">
    <source>
        <dbReference type="ARBA" id="ARBA00023242"/>
    </source>
</evidence>
<dbReference type="EMBL" id="HBGH01008263">
    <property type="protein sequence ID" value="CAD9232441.1"/>
    <property type="molecule type" value="Transcribed_RNA"/>
</dbReference>
<protein>
    <recommendedName>
        <fullName evidence="3">peptidylprolyl isomerase</fullName>
        <ecNumber evidence="3">5.2.1.8</ecNumber>
    </recommendedName>
</protein>
<name>A0A6T6BV34_9RHOD</name>
<dbReference type="GO" id="GO:0005634">
    <property type="term" value="C:nucleus"/>
    <property type="evidence" value="ECO:0007669"/>
    <property type="project" value="UniProtKB-SubCell"/>
</dbReference>
<dbReference type="InterPro" id="IPR002130">
    <property type="entry name" value="Cyclophilin-type_PPIase_dom"/>
</dbReference>
<dbReference type="Gene3D" id="2.40.100.10">
    <property type="entry name" value="Cyclophilin-like"/>
    <property type="match status" value="1"/>
</dbReference>
<evidence type="ECO:0000259" key="11">
    <source>
        <dbReference type="PROSITE" id="PS50102"/>
    </source>
</evidence>
<keyword evidence="7" id="KW-0539">Nucleus</keyword>
<evidence type="ECO:0000256" key="9">
    <source>
        <dbReference type="SAM" id="MobiDB-lite"/>
    </source>
</evidence>
<dbReference type="PANTHER" id="PTHR45843:SF1">
    <property type="entry name" value="PEPTIDYL-PROLYL CIS-TRANS ISOMERASE-LIKE 4"/>
    <property type="match status" value="1"/>
</dbReference>
<evidence type="ECO:0000256" key="2">
    <source>
        <dbReference type="ARBA" id="ARBA00004123"/>
    </source>
</evidence>
<accession>A0A6T6BV34</accession>
<proteinExistence type="predicted"/>